<feature type="transmembrane region" description="Helical" evidence="3">
    <location>
        <begin position="94"/>
        <end position="116"/>
    </location>
</feature>
<keyword evidence="6" id="KW-1185">Reference proteome</keyword>
<name>A0A1G6MMN9_9BACL</name>
<dbReference type="Pfam" id="PF00892">
    <property type="entry name" value="EamA"/>
    <property type="match status" value="2"/>
</dbReference>
<feature type="domain" description="EamA" evidence="4">
    <location>
        <begin position="151"/>
        <end position="285"/>
    </location>
</feature>
<dbReference type="SUPFAM" id="SSF103481">
    <property type="entry name" value="Multidrug resistance efflux transporter EmrE"/>
    <property type="match status" value="2"/>
</dbReference>
<feature type="transmembrane region" description="Helical" evidence="3">
    <location>
        <begin position="180"/>
        <end position="202"/>
    </location>
</feature>
<proteinExistence type="inferred from homology"/>
<evidence type="ECO:0000259" key="4">
    <source>
        <dbReference type="Pfam" id="PF00892"/>
    </source>
</evidence>
<feature type="transmembrane region" description="Helical" evidence="3">
    <location>
        <begin position="12"/>
        <end position="32"/>
    </location>
</feature>
<gene>
    <name evidence="5" type="ORF">SAMN04488112_11060</name>
</gene>
<evidence type="ECO:0000256" key="1">
    <source>
        <dbReference type="ARBA" id="ARBA00004127"/>
    </source>
</evidence>
<organism evidence="5 6">
    <name type="scientific">Melghirimyces thermohalophilus</name>
    <dbReference type="NCBI Taxonomy" id="1236220"/>
    <lineage>
        <taxon>Bacteria</taxon>
        <taxon>Bacillati</taxon>
        <taxon>Bacillota</taxon>
        <taxon>Bacilli</taxon>
        <taxon>Bacillales</taxon>
        <taxon>Thermoactinomycetaceae</taxon>
        <taxon>Melghirimyces</taxon>
    </lineage>
</organism>
<feature type="transmembrane region" description="Helical" evidence="3">
    <location>
        <begin position="68"/>
        <end position="88"/>
    </location>
</feature>
<accession>A0A1G6MMN9</accession>
<reference evidence="5 6" key="1">
    <citation type="submission" date="2016-10" db="EMBL/GenBank/DDBJ databases">
        <authorList>
            <person name="de Groot N.N."/>
        </authorList>
    </citation>
    <scope>NUCLEOTIDE SEQUENCE [LARGE SCALE GENOMIC DNA]</scope>
    <source>
        <strain evidence="5 6">DSM 45514</strain>
    </source>
</reference>
<dbReference type="STRING" id="1236220.SAMN04488112_11060"/>
<sequence>MSHRPPIHPYLALGIGVLFISFSAILVKLAAASSTVVAAWRLLLATGLMLPLWWRHRQELRWMKGRDWALTLLSGVFLALHFALWFASLSYTSVASSVVLVTLQPVFAFAGAYFLFRERTHITALAGAGLAVSGGMILGWGDFALGGNALFGDFLALSGAVMVTAYWLAGQHLRQRLSLITYTTLVYGTAGLLLAIACLFSGEPLLAHSSQDWILFFLLALFPTLLGHSLLNWVIRWVPATTVSVSILGEPVGASLLAYWIFGEQPGPLQWTGGLLIVIGVYVFIRFRERPAIQGTNTPRKAVKHQTIKCKEDERL</sequence>
<feature type="transmembrane region" description="Helical" evidence="3">
    <location>
        <begin position="268"/>
        <end position="285"/>
    </location>
</feature>
<comment type="subcellular location">
    <subcellularLocation>
        <location evidence="1">Endomembrane system</location>
        <topology evidence="1">Multi-pass membrane protein</topology>
    </subcellularLocation>
</comment>
<keyword evidence="3" id="KW-0812">Transmembrane</keyword>
<dbReference type="RefSeq" id="WP_091569913.1">
    <property type="nucleotide sequence ID" value="NZ_FMZA01000010.1"/>
</dbReference>
<dbReference type="PANTHER" id="PTHR22911:SF76">
    <property type="entry name" value="EAMA DOMAIN-CONTAINING PROTEIN"/>
    <property type="match status" value="1"/>
</dbReference>
<evidence type="ECO:0000313" key="5">
    <source>
        <dbReference type="EMBL" id="SDC56741.1"/>
    </source>
</evidence>
<dbReference type="OrthoDB" id="9790852at2"/>
<dbReference type="Gene3D" id="1.10.3730.20">
    <property type="match status" value="1"/>
</dbReference>
<dbReference type="Proteomes" id="UP000199387">
    <property type="component" value="Unassembled WGS sequence"/>
</dbReference>
<feature type="transmembrane region" description="Helical" evidence="3">
    <location>
        <begin position="38"/>
        <end position="56"/>
    </location>
</feature>
<feature type="transmembrane region" description="Helical" evidence="3">
    <location>
        <begin position="242"/>
        <end position="262"/>
    </location>
</feature>
<dbReference type="InterPro" id="IPR037185">
    <property type="entry name" value="EmrE-like"/>
</dbReference>
<evidence type="ECO:0000256" key="2">
    <source>
        <dbReference type="ARBA" id="ARBA00007362"/>
    </source>
</evidence>
<dbReference type="AlphaFoldDB" id="A0A1G6MMN9"/>
<dbReference type="GO" id="GO:0016020">
    <property type="term" value="C:membrane"/>
    <property type="evidence" value="ECO:0007669"/>
    <property type="project" value="InterPro"/>
</dbReference>
<feature type="transmembrane region" description="Helical" evidence="3">
    <location>
        <begin position="214"/>
        <end position="235"/>
    </location>
</feature>
<feature type="transmembrane region" description="Helical" evidence="3">
    <location>
        <begin position="149"/>
        <end position="168"/>
    </location>
</feature>
<dbReference type="PANTHER" id="PTHR22911">
    <property type="entry name" value="ACYL-MALONYL CONDENSING ENZYME-RELATED"/>
    <property type="match status" value="1"/>
</dbReference>
<dbReference type="InterPro" id="IPR000620">
    <property type="entry name" value="EamA_dom"/>
</dbReference>
<protein>
    <submittedName>
        <fullName evidence="5">Permease of the drug/metabolite transporter (DMT) superfamily</fullName>
    </submittedName>
</protein>
<keyword evidence="3" id="KW-0472">Membrane</keyword>
<feature type="domain" description="EamA" evidence="4">
    <location>
        <begin position="12"/>
        <end position="137"/>
    </location>
</feature>
<evidence type="ECO:0000313" key="6">
    <source>
        <dbReference type="Proteomes" id="UP000199387"/>
    </source>
</evidence>
<evidence type="ECO:0000256" key="3">
    <source>
        <dbReference type="SAM" id="Phobius"/>
    </source>
</evidence>
<feature type="transmembrane region" description="Helical" evidence="3">
    <location>
        <begin position="123"/>
        <end position="143"/>
    </location>
</feature>
<keyword evidence="3" id="KW-1133">Transmembrane helix</keyword>
<dbReference type="EMBL" id="FMZA01000010">
    <property type="protein sequence ID" value="SDC56741.1"/>
    <property type="molecule type" value="Genomic_DNA"/>
</dbReference>
<comment type="similarity">
    <text evidence="2">Belongs to the EamA transporter family.</text>
</comment>